<dbReference type="EMBL" id="JBHSFP010000012">
    <property type="protein sequence ID" value="MFC4532878.1"/>
    <property type="molecule type" value="Genomic_DNA"/>
</dbReference>
<accession>A0ABV9CIQ1</accession>
<comment type="caution">
    <text evidence="2">The sequence shown here is derived from an EMBL/GenBank/DDBJ whole genome shotgun (WGS) entry which is preliminary data.</text>
</comment>
<organism evidence="2 3">
    <name type="scientific">Sphaerisporangium dianthi</name>
    <dbReference type="NCBI Taxonomy" id="1436120"/>
    <lineage>
        <taxon>Bacteria</taxon>
        <taxon>Bacillati</taxon>
        <taxon>Actinomycetota</taxon>
        <taxon>Actinomycetes</taxon>
        <taxon>Streptosporangiales</taxon>
        <taxon>Streptosporangiaceae</taxon>
        <taxon>Sphaerisporangium</taxon>
    </lineage>
</organism>
<feature type="region of interest" description="Disordered" evidence="1">
    <location>
        <begin position="1"/>
        <end position="34"/>
    </location>
</feature>
<keyword evidence="3" id="KW-1185">Reference proteome</keyword>
<evidence type="ECO:0000256" key="1">
    <source>
        <dbReference type="SAM" id="MobiDB-lite"/>
    </source>
</evidence>
<evidence type="ECO:0000313" key="3">
    <source>
        <dbReference type="Proteomes" id="UP001596004"/>
    </source>
</evidence>
<reference evidence="3" key="1">
    <citation type="journal article" date="2019" name="Int. J. Syst. Evol. Microbiol.">
        <title>The Global Catalogue of Microorganisms (GCM) 10K type strain sequencing project: providing services to taxonomists for standard genome sequencing and annotation.</title>
        <authorList>
            <consortium name="The Broad Institute Genomics Platform"/>
            <consortium name="The Broad Institute Genome Sequencing Center for Infectious Disease"/>
            <person name="Wu L."/>
            <person name="Ma J."/>
        </authorList>
    </citation>
    <scope>NUCLEOTIDE SEQUENCE [LARGE SCALE GENOMIC DNA]</scope>
    <source>
        <strain evidence="3">CGMCC 4.7132</strain>
    </source>
</reference>
<proteinExistence type="predicted"/>
<name>A0ABV9CIQ1_9ACTN</name>
<gene>
    <name evidence="2" type="ORF">ACFO60_19045</name>
</gene>
<dbReference type="Proteomes" id="UP001596004">
    <property type="component" value="Unassembled WGS sequence"/>
</dbReference>
<sequence length="34" mass="3881">MLRDVARPGRPQPLRAARAGRQCVPAVPDRRWAR</sequence>
<evidence type="ECO:0000313" key="2">
    <source>
        <dbReference type="EMBL" id="MFC4532878.1"/>
    </source>
</evidence>
<protein>
    <submittedName>
        <fullName evidence="2">Phage DNA packaging protein J</fullName>
    </submittedName>
</protein>